<keyword evidence="3" id="KW-1185">Reference proteome</keyword>
<protein>
    <submittedName>
        <fullName evidence="2">Uncharacterized protein</fullName>
    </submittedName>
</protein>
<evidence type="ECO:0000313" key="3">
    <source>
        <dbReference type="Proteomes" id="UP001345963"/>
    </source>
</evidence>
<reference evidence="2 3" key="1">
    <citation type="submission" date="2021-07" db="EMBL/GenBank/DDBJ databases">
        <authorList>
            <person name="Palmer J.M."/>
        </authorList>
    </citation>
    <scope>NUCLEOTIDE SEQUENCE [LARGE SCALE GENOMIC DNA]</scope>
    <source>
        <strain evidence="2 3">AT_MEX2019</strain>
        <tissue evidence="2">Muscle</tissue>
    </source>
</reference>
<dbReference type="Proteomes" id="UP001345963">
    <property type="component" value="Unassembled WGS sequence"/>
</dbReference>
<evidence type="ECO:0000313" key="2">
    <source>
        <dbReference type="EMBL" id="MED6234490.1"/>
    </source>
</evidence>
<comment type="caution">
    <text evidence="2">The sequence shown here is derived from an EMBL/GenBank/DDBJ whole genome shotgun (WGS) entry which is preliminary data.</text>
</comment>
<accession>A0ABU7AA73</accession>
<feature type="region of interest" description="Disordered" evidence="1">
    <location>
        <begin position="30"/>
        <end position="64"/>
    </location>
</feature>
<organism evidence="2 3">
    <name type="scientific">Ataeniobius toweri</name>
    <dbReference type="NCBI Taxonomy" id="208326"/>
    <lineage>
        <taxon>Eukaryota</taxon>
        <taxon>Metazoa</taxon>
        <taxon>Chordata</taxon>
        <taxon>Craniata</taxon>
        <taxon>Vertebrata</taxon>
        <taxon>Euteleostomi</taxon>
        <taxon>Actinopterygii</taxon>
        <taxon>Neopterygii</taxon>
        <taxon>Teleostei</taxon>
        <taxon>Neoteleostei</taxon>
        <taxon>Acanthomorphata</taxon>
        <taxon>Ovalentaria</taxon>
        <taxon>Atherinomorphae</taxon>
        <taxon>Cyprinodontiformes</taxon>
        <taxon>Goodeidae</taxon>
        <taxon>Ataeniobius</taxon>
    </lineage>
</organism>
<feature type="compositionally biased region" description="Polar residues" evidence="1">
    <location>
        <begin position="41"/>
        <end position="51"/>
    </location>
</feature>
<dbReference type="EMBL" id="JAHUTI010008887">
    <property type="protein sequence ID" value="MED6234490.1"/>
    <property type="molecule type" value="Genomic_DNA"/>
</dbReference>
<evidence type="ECO:0000256" key="1">
    <source>
        <dbReference type="SAM" id="MobiDB-lite"/>
    </source>
</evidence>
<proteinExistence type="predicted"/>
<name>A0ABU7AA73_9TELE</name>
<gene>
    <name evidence="2" type="ORF">ATANTOWER_031535</name>
</gene>
<sequence>MTISLKVEDSTFSLSHPNQYFIESQKVLGGGKDVKREMDTPQRSQENSAARGSSAAREPAVNESQYLAEMTKNLETFFEDP</sequence>